<dbReference type="PANTHER" id="PTHR48111">
    <property type="entry name" value="REGULATOR OF RPOS"/>
    <property type="match status" value="1"/>
</dbReference>
<dbReference type="Pfam" id="PF00486">
    <property type="entry name" value="Trans_reg_C"/>
    <property type="match status" value="1"/>
</dbReference>
<dbReference type="Pfam" id="PF00072">
    <property type="entry name" value="Response_reg"/>
    <property type="match status" value="1"/>
</dbReference>
<protein>
    <submittedName>
        <fullName evidence="10">Two-component system response regulator MprA</fullName>
    </submittedName>
</protein>
<dbReference type="Gene3D" id="1.10.10.10">
    <property type="entry name" value="Winged helix-like DNA-binding domain superfamily/Winged helix DNA-binding domain"/>
    <property type="match status" value="1"/>
</dbReference>
<dbReference type="PANTHER" id="PTHR48111:SF22">
    <property type="entry name" value="REGULATOR OF RPOS"/>
    <property type="match status" value="1"/>
</dbReference>
<dbReference type="RefSeq" id="WP_209811450.1">
    <property type="nucleotide sequence ID" value="NZ_JAGGKT010000011.1"/>
</dbReference>
<comment type="caution">
    <text evidence="10">The sequence shown here is derived from an EMBL/GenBank/DDBJ whole genome shotgun (WGS) entry which is preliminary data.</text>
</comment>
<evidence type="ECO:0000256" key="1">
    <source>
        <dbReference type="ARBA" id="ARBA00022553"/>
    </source>
</evidence>
<keyword evidence="3" id="KW-0805">Transcription regulation</keyword>
<dbReference type="InterPro" id="IPR001867">
    <property type="entry name" value="OmpR/PhoB-type_DNA-bd"/>
</dbReference>
<keyword evidence="2" id="KW-0902">Two-component regulatory system</keyword>
<evidence type="ECO:0000259" key="8">
    <source>
        <dbReference type="PROSITE" id="PS50110"/>
    </source>
</evidence>
<evidence type="ECO:0000256" key="4">
    <source>
        <dbReference type="ARBA" id="ARBA00023125"/>
    </source>
</evidence>
<dbReference type="PROSITE" id="PS51755">
    <property type="entry name" value="OMPR_PHOB"/>
    <property type="match status" value="1"/>
</dbReference>
<proteinExistence type="predicted"/>
<dbReference type="CDD" id="cd17574">
    <property type="entry name" value="REC_OmpR"/>
    <property type="match status" value="1"/>
</dbReference>
<dbReference type="SUPFAM" id="SSF52172">
    <property type="entry name" value="CheY-like"/>
    <property type="match status" value="1"/>
</dbReference>
<gene>
    <name evidence="10" type="ORF">J2Z37_003445</name>
</gene>
<keyword evidence="4 7" id="KW-0238">DNA-binding</keyword>
<accession>A0ABS4GTI2</accession>
<evidence type="ECO:0000313" key="10">
    <source>
        <dbReference type="EMBL" id="MBP1933432.1"/>
    </source>
</evidence>
<dbReference type="Proteomes" id="UP001519343">
    <property type="component" value="Unassembled WGS sequence"/>
</dbReference>
<keyword evidence="11" id="KW-1185">Reference proteome</keyword>
<dbReference type="EMBL" id="JAGGKT010000011">
    <property type="protein sequence ID" value="MBP1933432.1"/>
    <property type="molecule type" value="Genomic_DNA"/>
</dbReference>
<keyword evidence="5" id="KW-0804">Transcription</keyword>
<organism evidence="10 11">
    <name type="scientific">Ammoniphilus resinae</name>
    <dbReference type="NCBI Taxonomy" id="861532"/>
    <lineage>
        <taxon>Bacteria</taxon>
        <taxon>Bacillati</taxon>
        <taxon>Bacillota</taxon>
        <taxon>Bacilli</taxon>
        <taxon>Bacillales</taxon>
        <taxon>Paenibacillaceae</taxon>
        <taxon>Aneurinibacillus group</taxon>
        <taxon>Ammoniphilus</taxon>
    </lineage>
</organism>
<evidence type="ECO:0000256" key="2">
    <source>
        <dbReference type="ARBA" id="ARBA00023012"/>
    </source>
</evidence>
<dbReference type="Gene3D" id="3.40.50.2300">
    <property type="match status" value="1"/>
</dbReference>
<evidence type="ECO:0000259" key="9">
    <source>
        <dbReference type="PROSITE" id="PS51755"/>
    </source>
</evidence>
<dbReference type="InterPro" id="IPR036388">
    <property type="entry name" value="WH-like_DNA-bd_sf"/>
</dbReference>
<sequence length="227" mass="25615">MKKTILVVDDDHKIATMLKRALEYEGYVVTVVHSGEDALIAIHENSFSLVILDIMLPGLNGWQICQEIRSYSPIPILMLTAKDEIEDRVKGLDLGADDYVVKPFALGELLARVRAHLRRRASAAEKTESLTYHDVTLNLNSRECTRGGKKIDLRGKEFELLEYFLLNPNKVLSKEQILNQVWGYDYSGESNVIEVYIATLRSKLETGGHSRVIQTVRGLGYVLREGP</sequence>
<dbReference type="SMART" id="SM00448">
    <property type="entry name" value="REC"/>
    <property type="match status" value="1"/>
</dbReference>
<name>A0ABS4GTI2_9BACL</name>
<evidence type="ECO:0000256" key="3">
    <source>
        <dbReference type="ARBA" id="ARBA00023015"/>
    </source>
</evidence>
<keyword evidence="1 6" id="KW-0597">Phosphoprotein</keyword>
<dbReference type="SMART" id="SM00862">
    <property type="entry name" value="Trans_reg_C"/>
    <property type="match status" value="1"/>
</dbReference>
<dbReference type="InterPro" id="IPR001789">
    <property type="entry name" value="Sig_transdc_resp-reg_receiver"/>
</dbReference>
<evidence type="ECO:0000256" key="6">
    <source>
        <dbReference type="PROSITE-ProRule" id="PRU00169"/>
    </source>
</evidence>
<evidence type="ECO:0000256" key="7">
    <source>
        <dbReference type="PROSITE-ProRule" id="PRU01091"/>
    </source>
</evidence>
<feature type="DNA-binding region" description="OmpR/PhoB-type" evidence="7">
    <location>
        <begin position="127"/>
        <end position="225"/>
    </location>
</feature>
<feature type="domain" description="OmpR/PhoB-type" evidence="9">
    <location>
        <begin position="127"/>
        <end position="225"/>
    </location>
</feature>
<dbReference type="CDD" id="cd00383">
    <property type="entry name" value="trans_reg_C"/>
    <property type="match status" value="1"/>
</dbReference>
<dbReference type="InterPro" id="IPR039420">
    <property type="entry name" value="WalR-like"/>
</dbReference>
<evidence type="ECO:0000313" key="11">
    <source>
        <dbReference type="Proteomes" id="UP001519343"/>
    </source>
</evidence>
<dbReference type="PROSITE" id="PS50110">
    <property type="entry name" value="RESPONSE_REGULATORY"/>
    <property type="match status" value="1"/>
</dbReference>
<reference evidence="10 11" key="1">
    <citation type="submission" date="2021-03" db="EMBL/GenBank/DDBJ databases">
        <title>Genomic Encyclopedia of Type Strains, Phase IV (KMG-IV): sequencing the most valuable type-strain genomes for metagenomic binning, comparative biology and taxonomic classification.</title>
        <authorList>
            <person name="Goeker M."/>
        </authorList>
    </citation>
    <scope>NUCLEOTIDE SEQUENCE [LARGE SCALE GENOMIC DNA]</scope>
    <source>
        <strain evidence="10 11">DSM 24738</strain>
    </source>
</reference>
<evidence type="ECO:0000256" key="5">
    <source>
        <dbReference type="ARBA" id="ARBA00023163"/>
    </source>
</evidence>
<feature type="domain" description="Response regulatory" evidence="8">
    <location>
        <begin position="4"/>
        <end position="117"/>
    </location>
</feature>
<dbReference type="Gene3D" id="6.10.250.690">
    <property type="match status" value="1"/>
</dbReference>
<feature type="modified residue" description="4-aspartylphosphate" evidence="6">
    <location>
        <position position="53"/>
    </location>
</feature>
<dbReference type="InterPro" id="IPR011006">
    <property type="entry name" value="CheY-like_superfamily"/>
</dbReference>